<organism evidence="2 3">
    <name type="scientific">Helianthus annuus</name>
    <name type="common">Common sunflower</name>
    <dbReference type="NCBI Taxonomy" id="4232"/>
    <lineage>
        <taxon>Eukaryota</taxon>
        <taxon>Viridiplantae</taxon>
        <taxon>Streptophyta</taxon>
        <taxon>Embryophyta</taxon>
        <taxon>Tracheophyta</taxon>
        <taxon>Spermatophyta</taxon>
        <taxon>Magnoliopsida</taxon>
        <taxon>eudicotyledons</taxon>
        <taxon>Gunneridae</taxon>
        <taxon>Pentapetalae</taxon>
        <taxon>asterids</taxon>
        <taxon>campanulids</taxon>
        <taxon>Asterales</taxon>
        <taxon>Asteraceae</taxon>
        <taxon>Asteroideae</taxon>
        <taxon>Heliantheae alliance</taxon>
        <taxon>Heliantheae</taxon>
        <taxon>Helianthus</taxon>
    </lineage>
</organism>
<proteinExistence type="predicted"/>
<dbReference type="AlphaFoldDB" id="A0A251U103"/>
<name>A0A251U103_HELAN</name>
<keyword evidence="3" id="KW-1185">Reference proteome</keyword>
<sequence>MVALLSSFFCLQPTSMSSTHVLLVVIDKIIQFPLNSSLPCNNPTHLFSLRSHIAK</sequence>
<evidence type="ECO:0000313" key="2">
    <source>
        <dbReference type="EMBL" id="OTG16536.1"/>
    </source>
</evidence>
<accession>A0A251U103</accession>
<reference evidence="1" key="3">
    <citation type="submission" date="2020-06" db="EMBL/GenBank/DDBJ databases">
        <title>Helianthus annuus Genome sequencing and assembly Release 2.</title>
        <authorList>
            <person name="Gouzy J."/>
            <person name="Langlade N."/>
            <person name="Munos S."/>
        </authorList>
    </citation>
    <scope>NUCLEOTIDE SEQUENCE</scope>
    <source>
        <tissue evidence="1">Leaves</tissue>
    </source>
</reference>
<evidence type="ECO:0000313" key="1">
    <source>
        <dbReference type="EMBL" id="KAF5759476.1"/>
    </source>
</evidence>
<gene>
    <name evidence="2" type="ORF">HannXRQ_Chr09g0272451</name>
    <name evidence="1" type="ORF">HanXRQr2_Chr16g0741751</name>
</gene>
<evidence type="ECO:0000313" key="3">
    <source>
        <dbReference type="Proteomes" id="UP000215914"/>
    </source>
</evidence>
<dbReference type="InParanoid" id="A0A251U103"/>
<dbReference type="Gramene" id="mRNA:HanXRQr2_Chr16g0741751">
    <property type="protein sequence ID" value="CDS:HanXRQr2_Chr16g0741751.1"/>
    <property type="gene ID" value="HanXRQr2_Chr16g0741751"/>
</dbReference>
<reference evidence="1 3" key="1">
    <citation type="journal article" date="2017" name="Nature">
        <title>The sunflower genome provides insights into oil metabolism, flowering and Asterid evolution.</title>
        <authorList>
            <person name="Badouin H."/>
            <person name="Gouzy J."/>
            <person name="Grassa C.J."/>
            <person name="Murat F."/>
            <person name="Staton S.E."/>
            <person name="Cottret L."/>
            <person name="Lelandais-Briere C."/>
            <person name="Owens G.L."/>
            <person name="Carrere S."/>
            <person name="Mayjonade B."/>
            <person name="Legrand L."/>
            <person name="Gill N."/>
            <person name="Kane N.C."/>
            <person name="Bowers J.E."/>
            <person name="Hubner S."/>
            <person name="Bellec A."/>
            <person name="Berard A."/>
            <person name="Berges H."/>
            <person name="Blanchet N."/>
            <person name="Boniface M.C."/>
            <person name="Brunel D."/>
            <person name="Catrice O."/>
            <person name="Chaidir N."/>
            <person name="Claudel C."/>
            <person name="Donnadieu C."/>
            <person name="Faraut T."/>
            <person name="Fievet G."/>
            <person name="Helmstetter N."/>
            <person name="King M."/>
            <person name="Knapp S.J."/>
            <person name="Lai Z."/>
            <person name="Le Paslier M.C."/>
            <person name="Lippi Y."/>
            <person name="Lorenzon L."/>
            <person name="Mandel J.R."/>
            <person name="Marage G."/>
            <person name="Marchand G."/>
            <person name="Marquand E."/>
            <person name="Bret-Mestries E."/>
            <person name="Morien E."/>
            <person name="Nambeesan S."/>
            <person name="Nguyen T."/>
            <person name="Pegot-Espagnet P."/>
            <person name="Pouilly N."/>
            <person name="Raftis F."/>
            <person name="Sallet E."/>
            <person name="Schiex T."/>
            <person name="Thomas J."/>
            <person name="Vandecasteele C."/>
            <person name="Vares D."/>
            <person name="Vear F."/>
            <person name="Vautrin S."/>
            <person name="Crespi M."/>
            <person name="Mangin B."/>
            <person name="Burke J.M."/>
            <person name="Salse J."/>
            <person name="Munos S."/>
            <person name="Vincourt P."/>
            <person name="Rieseberg L.H."/>
            <person name="Langlade N.B."/>
        </authorList>
    </citation>
    <scope>NUCLEOTIDE SEQUENCE [LARGE SCALE GENOMIC DNA]</scope>
    <source>
        <strain evidence="3">cv. SF193</strain>
        <tissue evidence="1">Leaves</tissue>
    </source>
</reference>
<reference evidence="2" key="2">
    <citation type="submission" date="2017-02" db="EMBL/GenBank/DDBJ databases">
        <title>Sunflower complete genome.</title>
        <authorList>
            <person name="Langlade N."/>
            <person name="Munos S."/>
        </authorList>
    </citation>
    <scope>NUCLEOTIDE SEQUENCE [LARGE SCALE GENOMIC DNA]</scope>
    <source>
        <tissue evidence="2">Leaves</tissue>
    </source>
</reference>
<dbReference type="Proteomes" id="UP000215914">
    <property type="component" value="Chromosome 9"/>
</dbReference>
<dbReference type="EMBL" id="CM007898">
    <property type="protein sequence ID" value="OTG16536.1"/>
    <property type="molecule type" value="Genomic_DNA"/>
</dbReference>
<protein>
    <submittedName>
        <fullName evidence="2">Uncharacterized protein</fullName>
    </submittedName>
</protein>
<dbReference type="EMBL" id="MNCJ02000331">
    <property type="protein sequence ID" value="KAF5759476.1"/>
    <property type="molecule type" value="Genomic_DNA"/>
</dbReference>